<dbReference type="STRING" id="161355.PS9374_07124"/>
<proteinExistence type="predicted"/>
<dbReference type="RefSeq" id="WP_068904530.1">
    <property type="nucleotide sequence ID" value="NZ_BDCX01000031.1"/>
</dbReference>
<dbReference type="Pfam" id="PF01527">
    <property type="entry name" value="HTH_Tnp_1"/>
    <property type="match status" value="1"/>
</dbReference>
<dbReference type="GO" id="GO:0006313">
    <property type="term" value="P:DNA transposition"/>
    <property type="evidence" value="ECO:0007669"/>
    <property type="project" value="InterPro"/>
</dbReference>
<sequence length="172" mass="18277">MGRRSKLTPGIHERIVQALQGGNSFATAARLAGISPRTLHAWRQRGEADDASEEFAAFAQAVELARATVCEQLVDAALRDAVGGTLVAETIRPGGFVSHRWTPPNGHIALAMLARMDPEAWAPVKPREHAPVNTVEPVDDLAALQSAADKVAARLAETRAARERGGLHLVAG</sequence>
<evidence type="ECO:0000313" key="1">
    <source>
        <dbReference type="EMBL" id="GAT71433.1"/>
    </source>
</evidence>
<dbReference type="Gene3D" id="1.10.10.60">
    <property type="entry name" value="Homeodomain-like"/>
    <property type="match status" value="1"/>
</dbReference>
<dbReference type="OrthoDB" id="3777963at2"/>
<organism evidence="1 2">
    <name type="scientific">Planomonospora sphaerica</name>
    <dbReference type="NCBI Taxonomy" id="161355"/>
    <lineage>
        <taxon>Bacteria</taxon>
        <taxon>Bacillati</taxon>
        <taxon>Actinomycetota</taxon>
        <taxon>Actinomycetes</taxon>
        <taxon>Streptosporangiales</taxon>
        <taxon>Streptosporangiaceae</taxon>
        <taxon>Planomonospora</taxon>
    </lineage>
</organism>
<dbReference type="InterPro" id="IPR009057">
    <property type="entry name" value="Homeodomain-like_sf"/>
</dbReference>
<dbReference type="AlphaFoldDB" id="A0A161MFV3"/>
<dbReference type="Proteomes" id="UP000077701">
    <property type="component" value="Unassembled WGS sequence"/>
</dbReference>
<dbReference type="SUPFAM" id="SSF46689">
    <property type="entry name" value="Homeodomain-like"/>
    <property type="match status" value="1"/>
</dbReference>
<dbReference type="GO" id="GO:0004803">
    <property type="term" value="F:transposase activity"/>
    <property type="evidence" value="ECO:0007669"/>
    <property type="project" value="InterPro"/>
</dbReference>
<comment type="caution">
    <text evidence="1">The sequence shown here is derived from an EMBL/GenBank/DDBJ whole genome shotgun (WGS) entry which is preliminary data.</text>
</comment>
<evidence type="ECO:0000313" key="2">
    <source>
        <dbReference type="Proteomes" id="UP000077701"/>
    </source>
</evidence>
<dbReference type="GO" id="GO:0003677">
    <property type="term" value="F:DNA binding"/>
    <property type="evidence" value="ECO:0007669"/>
    <property type="project" value="InterPro"/>
</dbReference>
<keyword evidence="2" id="KW-1185">Reference proteome</keyword>
<accession>A0A161MFV3</accession>
<reference evidence="2" key="2">
    <citation type="submission" date="2016-04" db="EMBL/GenBank/DDBJ databases">
        <title>Planomonospora sphaerica JCM9374 whole genome shotgun sequence.</title>
        <authorList>
            <person name="Suzuki T."/>
            <person name="Dohra H."/>
            <person name="Kodani S."/>
        </authorList>
    </citation>
    <scope>NUCLEOTIDE SEQUENCE [LARGE SCALE GENOMIC DNA]</scope>
    <source>
        <strain evidence="2">JCM 9374</strain>
    </source>
</reference>
<protein>
    <submittedName>
        <fullName evidence="1">Uncharacterized protein</fullName>
    </submittedName>
</protein>
<name>A0A161MFV3_9ACTN</name>
<gene>
    <name evidence="1" type="ORF">PS9374_07124</name>
</gene>
<dbReference type="InterPro" id="IPR002514">
    <property type="entry name" value="Transposase_8"/>
</dbReference>
<dbReference type="EMBL" id="BDCX01000031">
    <property type="protein sequence ID" value="GAT71433.1"/>
    <property type="molecule type" value="Genomic_DNA"/>
</dbReference>
<reference evidence="1 2" key="1">
    <citation type="journal article" date="2016" name="Genome Announc.">
        <title>Draft Genome Sequence of Planomonospora sphaerica JCM9374, a Rare Actinomycete.</title>
        <authorList>
            <person name="Dohra H."/>
            <person name="Suzuki T."/>
            <person name="Inoue Y."/>
            <person name="Kodani S."/>
        </authorList>
    </citation>
    <scope>NUCLEOTIDE SEQUENCE [LARGE SCALE GENOMIC DNA]</scope>
    <source>
        <strain evidence="1 2">JCM 9374</strain>
    </source>
</reference>